<evidence type="ECO:0000256" key="3">
    <source>
        <dbReference type="PROSITE-ProRule" id="PRU00023"/>
    </source>
</evidence>
<dbReference type="Pfam" id="PF12796">
    <property type="entry name" value="Ank_2"/>
    <property type="match status" value="1"/>
</dbReference>
<dbReference type="Gene3D" id="1.25.40.20">
    <property type="entry name" value="Ankyrin repeat-containing domain"/>
    <property type="match status" value="2"/>
</dbReference>
<dbReference type="EMBL" id="BAAAQD010000013">
    <property type="protein sequence ID" value="GAA1536127.1"/>
    <property type="molecule type" value="Genomic_DNA"/>
</dbReference>
<dbReference type="InterPro" id="IPR036770">
    <property type="entry name" value="Ankyrin_rpt-contain_sf"/>
</dbReference>
<reference evidence="4 5" key="1">
    <citation type="journal article" date="2019" name="Int. J. Syst. Evol. Microbiol.">
        <title>The Global Catalogue of Microorganisms (GCM) 10K type strain sequencing project: providing services to taxonomists for standard genome sequencing and annotation.</title>
        <authorList>
            <consortium name="The Broad Institute Genomics Platform"/>
            <consortium name="The Broad Institute Genome Sequencing Center for Infectious Disease"/>
            <person name="Wu L."/>
            <person name="Ma J."/>
        </authorList>
    </citation>
    <scope>NUCLEOTIDE SEQUENCE [LARGE SCALE GENOMIC DNA]</scope>
    <source>
        <strain evidence="4 5">JCM 15933</strain>
    </source>
</reference>
<evidence type="ECO:0008006" key="6">
    <source>
        <dbReference type="Google" id="ProtNLM"/>
    </source>
</evidence>
<dbReference type="RefSeq" id="WP_344505965.1">
    <property type="nucleotide sequence ID" value="NZ_BAAAQD010000013.1"/>
</dbReference>
<feature type="repeat" description="ANK" evidence="3">
    <location>
        <begin position="37"/>
        <end position="69"/>
    </location>
</feature>
<dbReference type="PANTHER" id="PTHR24171">
    <property type="entry name" value="ANKYRIN REPEAT DOMAIN-CONTAINING PROTEIN 39-RELATED"/>
    <property type="match status" value="1"/>
</dbReference>
<organism evidence="4 5">
    <name type="scientific">Dactylosporangium maewongense</name>
    <dbReference type="NCBI Taxonomy" id="634393"/>
    <lineage>
        <taxon>Bacteria</taxon>
        <taxon>Bacillati</taxon>
        <taxon>Actinomycetota</taxon>
        <taxon>Actinomycetes</taxon>
        <taxon>Micromonosporales</taxon>
        <taxon>Micromonosporaceae</taxon>
        <taxon>Dactylosporangium</taxon>
    </lineage>
</organism>
<dbReference type="SUPFAM" id="SSF48403">
    <property type="entry name" value="Ankyrin repeat"/>
    <property type="match status" value="1"/>
</dbReference>
<comment type="caution">
    <text evidence="4">The sequence shown here is derived from an EMBL/GenBank/DDBJ whole genome shotgun (WGS) entry which is preliminary data.</text>
</comment>
<evidence type="ECO:0000313" key="4">
    <source>
        <dbReference type="EMBL" id="GAA1536127.1"/>
    </source>
</evidence>
<dbReference type="PRINTS" id="PR01415">
    <property type="entry name" value="ANKYRIN"/>
</dbReference>
<proteinExistence type="predicted"/>
<gene>
    <name evidence="4" type="ORF">GCM10009827_063190</name>
</gene>
<keyword evidence="2 3" id="KW-0040">ANK repeat</keyword>
<dbReference type="PROSITE" id="PS50088">
    <property type="entry name" value="ANK_REPEAT"/>
    <property type="match status" value="2"/>
</dbReference>
<dbReference type="SMART" id="SM00248">
    <property type="entry name" value="ANK"/>
    <property type="match status" value="4"/>
</dbReference>
<sequence length="184" mass="19374">MTELREGPLHIAARAGDAQKVGRLIAEGAAVDPGDSRSYTPLHVAAGVGASEVVAMLLDAGADAGALTVFQDTPLHRVAHGLVGAADARVEIIDRLLDGGCPLDAIDTAGRTALWFAAATGTTPWTPEQQSMRFRVLQHLLERGADPSIAAAGKQGRPIDAARGQHQMKKYRIEWAEGAALLER</sequence>
<dbReference type="PROSITE" id="PS50297">
    <property type="entry name" value="ANK_REP_REGION"/>
    <property type="match status" value="1"/>
</dbReference>
<evidence type="ECO:0000256" key="1">
    <source>
        <dbReference type="ARBA" id="ARBA00022737"/>
    </source>
</evidence>
<dbReference type="InterPro" id="IPR002110">
    <property type="entry name" value="Ankyrin_rpt"/>
</dbReference>
<protein>
    <recommendedName>
        <fullName evidence="6">Ankyrin repeat protein</fullName>
    </recommendedName>
</protein>
<evidence type="ECO:0000313" key="5">
    <source>
        <dbReference type="Proteomes" id="UP001501470"/>
    </source>
</evidence>
<accession>A0ABN2BB83</accession>
<evidence type="ECO:0000256" key="2">
    <source>
        <dbReference type="ARBA" id="ARBA00023043"/>
    </source>
</evidence>
<name>A0ABN2BB83_9ACTN</name>
<feature type="repeat" description="ANK" evidence="3">
    <location>
        <begin position="4"/>
        <end position="36"/>
    </location>
</feature>
<dbReference type="PANTHER" id="PTHR24171:SF9">
    <property type="entry name" value="ANKYRIN REPEAT DOMAIN-CONTAINING PROTEIN 39"/>
    <property type="match status" value="1"/>
</dbReference>
<keyword evidence="5" id="KW-1185">Reference proteome</keyword>
<keyword evidence="1" id="KW-0677">Repeat</keyword>
<dbReference type="Proteomes" id="UP001501470">
    <property type="component" value="Unassembled WGS sequence"/>
</dbReference>